<keyword evidence="3" id="KW-0963">Cytoplasm</keyword>
<evidence type="ECO:0000256" key="8">
    <source>
        <dbReference type="SAM" id="MobiDB-lite"/>
    </source>
</evidence>
<organism evidence="12 13">
    <name type="scientific">Diabrotica balteata</name>
    <name type="common">Banded cucumber beetle</name>
    <dbReference type="NCBI Taxonomy" id="107213"/>
    <lineage>
        <taxon>Eukaryota</taxon>
        <taxon>Metazoa</taxon>
        <taxon>Ecdysozoa</taxon>
        <taxon>Arthropoda</taxon>
        <taxon>Hexapoda</taxon>
        <taxon>Insecta</taxon>
        <taxon>Pterygota</taxon>
        <taxon>Neoptera</taxon>
        <taxon>Endopterygota</taxon>
        <taxon>Coleoptera</taxon>
        <taxon>Polyphaga</taxon>
        <taxon>Cucujiformia</taxon>
        <taxon>Chrysomeloidea</taxon>
        <taxon>Chrysomelidae</taxon>
        <taxon>Galerucinae</taxon>
        <taxon>Diabroticina</taxon>
        <taxon>Diabroticites</taxon>
        <taxon>Diabrotica</taxon>
    </lineage>
</organism>
<gene>
    <name evidence="12" type="ORF">DIABBA_LOCUS11102</name>
</gene>
<feature type="compositionally biased region" description="Polar residues" evidence="8">
    <location>
        <begin position="144"/>
        <end position="156"/>
    </location>
</feature>
<feature type="domain" description="WH1" evidence="10">
    <location>
        <begin position="24"/>
        <end position="134"/>
    </location>
</feature>
<feature type="compositionally biased region" description="Pro residues" evidence="8">
    <location>
        <begin position="330"/>
        <end position="345"/>
    </location>
</feature>
<feature type="domain" description="WH2" evidence="11">
    <location>
        <begin position="377"/>
        <end position="394"/>
    </location>
</feature>
<feature type="compositionally biased region" description="Basic and acidic residues" evidence="8">
    <location>
        <begin position="454"/>
        <end position="463"/>
    </location>
</feature>
<protein>
    <recommendedName>
        <fullName evidence="14">Wiskott-Aldrich syndrome protein</fullName>
    </recommendedName>
</protein>
<dbReference type="Gene3D" id="3.90.810.10">
    <property type="entry name" value="CRIB domain"/>
    <property type="match status" value="1"/>
</dbReference>
<dbReference type="FunFam" id="3.90.810.10:FF:000003">
    <property type="entry name" value="Neural Wiskott-Aldrich syndrome protein-like"/>
    <property type="match status" value="1"/>
</dbReference>
<comment type="subcellular location">
    <subcellularLocation>
        <location evidence="2">Cytoplasm</location>
        <location evidence="2">Cytoskeleton</location>
    </subcellularLocation>
    <subcellularLocation>
        <location evidence="1">Nucleus</location>
    </subcellularLocation>
</comment>
<dbReference type="InterPro" id="IPR036936">
    <property type="entry name" value="CRIB_dom_sf"/>
</dbReference>
<dbReference type="Pfam" id="PF00568">
    <property type="entry name" value="WH1"/>
    <property type="match status" value="1"/>
</dbReference>
<dbReference type="Pfam" id="PF00786">
    <property type="entry name" value="PBD"/>
    <property type="match status" value="1"/>
</dbReference>
<evidence type="ECO:0000256" key="1">
    <source>
        <dbReference type="ARBA" id="ARBA00004123"/>
    </source>
</evidence>
<dbReference type="CDD" id="cd01205">
    <property type="entry name" value="EVH1_WASP-like"/>
    <property type="match status" value="1"/>
</dbReference>
<name>A0A9N9XE95_DIABA</name>
<evidence type="ECO:0000256" key="6">
    <source>
        <dbReference type="ARBA" id="ARBA00023212"/>
    </source>
</evidence>
<dbReference type="SMART" id="SM00246">
    <property type="entry name" value="WH2"/>
    <property type="match status" value="2"/>
</dbReference>
<feature type="region of interest" description="Disordered" evidence="8">
    <location>
        <begin position="136"/>
        <end position="156"/>
    </location>
</feature>
<dbReference type="Gene3D" id="6.10.280.150">
    <property type="match status" value="1"/>
</dbReference>
<feature type="domain" description="WH2" evidence="11">
    <location>
        <begin position="408"/>
        <end position="425"/>
    </location>
</feature>
<dbReference type="SMART" id="SM00461">
    <property type="entry name" value="WH1"/>
    <property type="match status" value="1"/>
</dbReference>
<dbReference type="CDD" id="cd00132">
    <property type="entry name" value="CRIB"/>
    <property type="match status" value="1"/>
</dbReference>
<evidence type="ECO:0000259" key="9">
    <source>
        <dbReference type="PROSITE" id="PS50108"/>
    </source>
</evidence>
<feature type="compositionally biased region" description="Pro residues" evidence="8">
    <location>
        <begin position="358"/>
        <end position="369"/>
    </location>
</feature>
<dbReference type="GO" id="GO:0005634">
    <property type="term" value="C:nucleus"/>
    <property type="evidence" value="ECO:0007669"/>
    <property type="project" value="UniProtKB-SubCell"/>
</dbReference>
<dbReference type="PANTHER" id="PTHR11202:SF36">
    <property type="entry name" value="ACTIN NUCLEATION-PROMOTING FACTOR WASL"/>
    <property type="match status" value="1"/>
</dbReference>
<dbReference type="Proteomes" id="UP001153709">
    <property type="component" value="Chromosome 7"/>
</dbReference>
<dbReference type="GO" id="GO:0003779">
    <property type="term" value="F:actin binding"/>
    <property type="evidence" value="ECO:0007669"/>
    <property type="project" value="InterPro"/>
</dbReference>
<dbReference type="AlphaFoldDB" id="A0A9N9XE95"/>
<dbReference type="PROSITE" id="PS50229">
    <property type="entry name" value="WH1"/>
    <property type="match status" value="1"/>
</dbReference>
<dbReference type="InterPro" id="IPR000095">
    <property type="entry name" value="CRIB_dom"/>
</dbReference>
<evidence type="ECO:0000256" key="2">
    <source>
        <dbReference type="ARBA" id="ARBA00004245"/>
    </source>
</evidence>
<accession>A0A9N9XE95</accession>
<dbReference type="PANTHER" id="PTHR11202">
    <property type="entry name" value="SPROUTY-RELATED, EVH1 DOMAIN-CONTAINING PROTEIN FAMILY MEMBER"/>
    <property type="match status" value="1"/>
</dbReference>
<dbReference type="SMART" id="SM00285">
    <property type="entry name" value="PBD"/>
    <property type="match status" value="1"/>
</dbReference>
<feature type="compositionally biased region" description="Acidic residues" evidence="8">
    <location>
        <begin position="464"/>
        <end position="476"/>
    </location>
</feature>
<evidence type="ECO:0008006" key="14">
    <source>
        <dbReference type="Google" id="ProtNLM"/>
    </source>
</evidence>
<proteinExistence type="predicted"/>
<keyword evidence="5" id="KW-0677">Repeat</keyword>
<dbReference type="InterPro" id="IPR000697">
    <property type="entry name" value="WH1/EVH1_dom"/>
</dbReference>
<keyword evidence="6" id="KW-0206">Cytoskeleton</keyword>
<dbReference type="GO" id="GO:0005856">
    <property type="term" value="C:cytoskeleton"/>
    <property type="evidence" value="ECO:0007669"/>
    <property type="project" value="UniProtKB-SubCell"/>
</dbReference>
<dbReference type="GO" id="GO:0007015">
    <property type="term" value="P:actin filament organization"/>
    <property type="evidence" value="ECO:0007669"/>
    <property type="project" value="InterPro"/>
</dbReference>
<dbReference type="FunFam" id="2.30.29.30:FF:000130">
    <property type="entry name" value="neural Wiskott-Aldrich syndrome protein"/>
    <property type="match status" value="1"/>
</dbReference>
<evidence type="ECO:0000256" key="3">
    <source>
        <dbReference type="ARBA" id="ARBA00022490"/>
    </source>
</evidence>
<dbReference type="PROSITE" id="PS50108">
    <property type="entry name" value="CRIB"/>
    <property type="match status" value="1"/>
</dbReference>
<dbReference type="OrthoDB" id="8963340at2759"/>
<feature type="compositionally biased region" description="Low complexity" evidence="8">
    <location>
        <begin position="290"/>
        <end position="300"/>
    </location>
</feature>
<evidence type="ECO:0000313" key="12">
    <source>
        <dbReference type="EMBL" id="CAG9838178.1"/>
    </source>
</evidence>
<feature type="compositionally biased region" description="Low complexity" evidence="8">
    <location>
        <begin position="433"/>
        <end position="451"/>
    </location>
</feature>
<dbReference type="SUPFAM" id="SSF47912">
    <property type="entry name" value="Wiscott-Aldrich syndrome protein, WASP, C-terminal domain"/>
    <property type="match status" value="1"/>
</dbReference>
<sequence length="476" mass="53055">MPPAVENHYCDILTDEENVQIFKLLGNRCQSLCTTVVQLYLTTPPDHSKWIKKTTGVLCFVKDNTKKNFFFRLFSIDRNIKLWEHEMYNNMDYIEATPFFHIFEGENCHVAFNFASIQDARDLRIVVHQKVNARKKREDKKNKVVSQSQTLPPPTTQLNFNNYRKTLDPASQHAKRRRNITKADIGIPRDFKHISHVGWDSTHGFDVNTEDEHLKAFFKKAGVSEQQLRDPGTRDYIYDFINRNGGREAIEETNKTIETNTAPPAVPPRGPAVSRPSHFRNAPPPPIPNKTPNANNNATPRKPRMDVPPPKKPAPVPNFGTPPSRDFVPAAPPAPAPPPPPPLPPMMDEVSSPKESLGPPPPPMGPLSPGPAAGGMGNSALLESIRNGTTLKSVDDRKAPPPPQQEDARGDLLSEIRKGCKLRPVDERDIKPASNALSSRSDDLASALARALAKRSEVIHSEDDKSDESTDSEWDC</sequence>
<dbReference type="Pfam" id="PF02205">
    <property type="entry name" value="WH2"/>
    <property type="match status" value="2"/>
</dbReference>
<dbReference type="EMBL" id="OU898282">
    <property type="protein sequence ID" value="CAG9838178.1"/>
    <property type="molecule type" value="Genomic_DNA"/>
</dbReference>
<dbReference type="InterPro" id="IPR011026">
    <property type="entry name" value="WAS_C"/>
</dbReference>
<reference evidence="12" key="1">
    <citation type="submission" date="2022-01" db="EMBL/GenBank/DDBJ databases">
        <authorList>
            <person name="King R."/>
        </authorList>
    </citation>
    <scope>NUCLEOTIDE SEQUENCE</scope>
</reference>
<dbReference type="InterPro" id="IPR033927">
    <property type="entry name" value="WASPfam_EVH1"/>
</dbReference>
<keyword evidence="4" id="KW-0597">Phosphoprotein</keyword>
<evidence type="ECO:0000313" key="13">
    <source>
        <dbReference type="Proteomes" id="UP001153709"/>
    </source>
</evidence>
<feature type="domain" description="CRIB" evidence="9">
    <location>
        <begin position="185"/>
        <end position="198"/>
    </location>
</feature>
<feature type="compositionally biased region" description="Basic and acidic residues" evidence="8">
    <location>
        <begin position="406"/>
        <end position="431"/>
    </location>
</feature>
<evidence type="ECO:0000256" key="5">
    <source>
        <dbReference type="ARBA" id="ARBA00022737"/>
    </source>
</evidence>
<dbReference type="Gene3D" id="2.30.29.30">
    <property type="entry name" value="Pleckstrin-homology domain (PH domain)/Phosphotyrosine-binding domain (PTB)"/>
    <property type="match status" value="1"/>
</dbReference>
<evidence type="ECO:0000256" key="4">
    <source>
        <dbReference type="ARBA" id="ARBA00022553"/>
    </source>
</evidence>
<dbReference type="SUPFAM" id="SSF50729">
    <property type="entry name" value="PH domain-like"/>
    <property type="match status" value="1"/>
</dbReference>
<dbReference type="InterPro" id="IPR011993">
    <property type="entry name" value="PH-like_dom_sf"/>
</dbReference>
<evidence type="ECO:0000256" key="7">
    <source>
        <dbReference type="ARBA" id="ARBA00023242"/>
    </source>
</evidence>
<keyword evidence="7" id="KW-0539">Nucleus</keyword>
<keyword evidence="13" id="KW-1185">Reference proteome</keyword>
<evidence type="ECO:0000259" key="10">
    <source>
        <dbReference type="PROSITE" id="PS50229"/>
    </source>
</evidence>
<feature type="region of interest" description="Disordered" evidence="8">
    <location>
        <begin position="255"/>
        <end position="476"/>
    </location>
</feature>
<evidence type="ECO:0000259" key="11">
    <source>
        <dbReference type="PROSITE" id="PS51082"/>
    </source>
</evidence>
<feature type="compositionally biased region" description="Pro residues" evidence="8">
    <location>
        <begin position="306"/>
        <end position="316"/>
    </location>
</feature>
<dbReference type="PROSITE" id="PS51082">
    <property type="entry name" value="WH2"/>
    <property type="match status" value="2"/>
</dbReference>
<dbReference type="InterPro" id="IPR003124">
    <property type="entry name" value="WH2_dom"/>
</dbReference>